<dbReference type="InterPro" id="IPR000687">
    <property type="entry name" value="RIO_kinase"/>
</dbReference>
<keyword evidence="6" id="KW-0547">Nucleotide-binding</keyword>
<evidence type="ECO:0000256" key="3">
    <source>
        <dbReference type="ARBA" id="ARBA00022527"/>
    </source>
</evidence>
<evidence type="ECO:0000256" key="8">
    <source>
        <dbReference type="ARBA" id="ARBA00022840"/>
    </source>
</evidence>
<dbReference type="InterPro" id="IPR051272">
    <property type="entry name" value="RIO-type_Ser/Thr_kinase"/>
</dbReference>
<organism evidence="14 15">
    <name type="scientific">Mitosporidium daphniae</name>
    <dbReference type="NCBI Taxonomy" id="1485682"/>
    <lineage>
        <taxon>Eukaryota</taxon>
        <taxon>Fungi</taxon>
        <taxon>Fungi incertae sedis</taxon>
        <taxon>Microsporidia</taxon>
        <taxon>Mitosporidium</taxon>
    </lineage>
</organism>
<evidence type="ECO:0000313" key="15">
    <source>
        <dbReference type="Proteomes" id="UP000029725"/>
    </source>
</evidence>
<dbReference type="HOGENOM" id="CLU_018693_4_3_1"/>
<dbReference type="AlphaFoldDB" id="A0A098VV40"/>
<feature type="compositionally biased region" description="Basic and acidic residues" evidence="12">
    <location>
        <begin position="384"/>
        <end position="402"/>
    </location>
</feature>
<dbReference type="SUPFAM" id="SSF56112">
    <property type="entry name" value="Protein kinase-like (PK-like)"/>
    <property type="match status" value="1"/>
</dbReference>
<name>A0A098VV40_9MICR</name>
<dbReference type="GO" id="GO:0046872">
    <property type="term" value="F:metal ion binding"/>
    <property type="evidence" value="ECO:0007669"/>
    <property type="project" value="UniProtKB-KW"/>
</dbReference>
<evidence type="ECO:0000313" key="14">
    <source>
        <dbReference type="EMBL" id="KGG52734.1"/>
    </source>
</evidence>
<proteinExistence type="inferred from homology"/>
<dbReference type="Pfam" id="PF01163">
    <property type="entry name" value="RIO1"/>
    <property type="match status" value="2"/>
</dbReference>
<keyword evidence="3" id="KW-0723">Serine/threonine-protein kinase</keyword>
<evidence type="ECO:0000256" key="6">
    <source>
        <dbReference type="ARBA" id="ARBA00022741"/>
    </source>
</evidence>
<reference evidence="14 15" key="1">
    <citation type="submission" date="2014-04" db="EMBL/GenBank/DDBJ databases">
        <title>A new species of microsporidia sheds light on the evolution of extreme parasitism.</title>
        <authorList>
            <person name="Haag K.L."/>
            <person name="James T.Y."/>
            <person name="Larsson R."/>
            <person name="Schaer T.M."/>
            <person name="Refardt D."/>
            <person name="Pombert J.-F."/>
            <person name="Ebert D."/>
        </authorList>
    </citation>
    <scope>NUCLEOTIDE SEQUENCE [LARGE SCALE GENOMIC DNA]</scope>
    <source>
        <strain evidence="14 15">UGP3</strain>
        <tissue evidence="14">Spores</tissue>
    </source>
</reference>
<keyword evidence="9" id="KW-0460">Magnesium</keyword>
<evidence type="ECO:0000256" key="5">
    <source>
        <dbReference type="ARBA" id="ARBA00022723"/>
    </source>
</evidence>
<dbReference type="InterPro" id="IPR011009">
    <property type="entry name" value="Kinase-like_dom_sf"/>
</dbReference>
<accession>A0A098VV40</accession>
<gene>
    <name evidence="14" type="ORF">DI09_13p230</name>
</gene>
<keyword evidence="7 14" id="KW-0418">Kinase</keyword>
<comment type="catalytic activity">
    <reaction evidence="11">
        <text>L-seryl-[protein] + ATP = O-phospho-L-seryl-[protein] + ADP + H(+)</text>
        <dbReference type="Rhea" id="RHEA:17989"/>
        <dbReference type="Rhea" id="RHEA-COMP:9863"/>
        <dbReference type="Rhea" id="RHEA-COMP:11604"/>
        <dbReference type="ChEBI" id="CHEBI:15378"/>
        <dbReference type="ChEBI" id="CHEBI:29999"/>
        <dbReference type="ChEBI" id="CHEBI:30616"/>
        <dbReference type="ChEBI" id="CHEBI:83421"/>
        <dbReference type="ChEBI" id="CHEBI:456216"/>
        <dbReference type="EC" id="2.7.11.1"/>
    </reaction>
</comment>
<dbReference type="Gene3D" id="3.30.200.20">
    <property type="entry name" value="Phosphorylase Kinase, domain 1"/>
    <property type="match status" value="1"/>
</dbReference>
<dbReference type="GeneID" id="25258380"/>
<dbReference type="InterPro" id="IPR018935">
    <property type="entry name" value="RIO_kinase_CS"/>
</dbReference>
<dbReference type="Gene3D" id="1.10.510.10">
    <property type="entry name" value="Transferase(Phosphotransferase) domain 1"/>
    <property type="match status" value="1"/>
</dbReference>
<evidence type="ECO:0000256" key="4">
    <source>
        <dbReference type="ARBA" id="ARBA00022679"/>
    </source>
</evidence>
<evidence type="ECO:0000259" key="13">
    <source>
        <dbReference type="SMART" id="SM00090"/>
    </source>
</evidence>
<feature type="region of interest" description="Disordered" evidence="12">
    <location>
        <begin position="364"/>
        <end position="422"/>
    </location>
</feature>
<comment type="catalytic activity">
    <reaction evidence="10">
        <text>L-threonyl-[protein] + ATP = O-phospho-L-threonyl-[protein] + ADP + H(+)</text>
        <dbReference type="Rhea" id="RHEA:46608"/>
        <dbReference type="Rhea" id="RHEA-COMP:11060"/>
        <dbReference type="Rhea" id="RHEA-COMP:11605"/>
        <dbReference type="ChEBI" id="CHEBI:15378"/>
        <dbReference type="ChEBI" id="CHEBI:30013"/>
        <dbReference type="ChEBI" id="CHEBI:30616"/>
        <dbReference type="ChEBI" id="CHEBI:61977"/>
        <dbReference type="ChEBI" id="CHEBI:456216"/>
        <dbReference type="EC" id="2.7.11.1"/>
    </reaction>
</comment>
<feature type="domain" description="RIO kinase" evidence="13">
    <location>
        <begin position="50"/>
        <end position="259"/>
    </location>
</feature>
<dbReference type="VEuPathDB" id="MicrosporidiaDB:DI09_13p230"/>
<keyword evidence="15" id="KW-1185">Reference proteome</keyword>
<comment type="caution">
    <text evidence="14">The sequence shown here is derived from an EMBL/GenBank/DDBJ whole genome shotgun (WGS) entry which is preliminary data.</text>
</comment>
<dbReference type="InterPro" id="IPR018934">
    <property type="entry name" value="RIO_dom"/>
</dbReference>
<keyword evidence="4" id="KW-0808">Transferase</keyword>
<evidence type="ECO:0000256" key="9">
    <source>
        <dbReference type="ARBA" id="ARBA00022842"/>
    </source>
</evidence>
<keyword evidence="5" id="KW-0479">Metal-binding</keyword>
<dbReference type="PANTHER" id="PTHR45723">
    <property type="entry name" value="SERINE/THREONINE-PROTEIN KINASE RIO1"/>
    <property type="match status" value="1"/>
</dbReference>
<evidence type="ECO:0000256" key="1">
    <source>
        <dbReference type="ARBA" id="ARBA00009196"/>
    </source>
</evidence>
<keyword evidence="8" id="KW-0067">ATP-binding</keyword>
<dbReference type="GO" id="GO:0005524">
    <property type="term" value="F:ATP binding"/>
    <property type="evidence" value="ECO:0007669"/>
    <property type="project" value="UniProtKB-KW"/>
</dbReference>
<dbReference type="Proteomes" id="UP000029725">
    <property type="component" value="Unassembled WGS sequence"/>
</dbReference>
<evidence type="ECO:0000256" key="10">
    <source>
        <dbReference type="ARBA" id="ARBA00047899"/>
    </source>
</evidence>
<dbReference type="RefSeq" id="XP_013239161.1">
    <property type="nucleotide sequence ID" value="XM_013383707.1"/>
</dbReference>
<sequence>MSLSVNEFDAELLSCGLANLSISTSLIKQLHQRYVCLGLNLPSRCGTVSDKSDRATVELVLDPKTRMLVFKIINKGLFDELQGCISAGKEANVYCAHRRSDDVFFAVKIYKTSILIFKDREKYVVGEFRFRHGYNKSNPRKMVQLWAEKELRNLKSPSPTLKNAVIESAGIAFKLYVDLIVIVRTLFQTCKLVHADLSEYNILYHQKALWVIDVGQAVEHDHPYALEFLRKDCLNINTYFKKYVSKILPLRSIFDFVVQPLPVATEKDPQAIRKILTNQMSTMSQLSLSYQEEMDERVFLEAYIPRTLNEIVDIERDIDKLNSGNTEDLLYCNMTSINHMPEGQGASTASETIEHVCDEAFASAADPVTESEPHTKRVAQNLKKSKEEKQQHKKLVKAENRLRRQSKMKKSEKKRLCKSKSC</sequence>
<feature type="compositionally biased region" description="Basic residues" evidence="12">
    <location>
        <begin position="403"/>
        <end position="422"/>
    </location>
</feature>
<evidence type="ECO:0000256" key="2">
    <source>
        <dbReference type="ARBA" id="ARBA00012513"/>
    </source>
</evidence>
<dbReference type="EC" id="2.7.11.1" evidence="2"/>
<evidence type="ECO:0000256" key="11">
    <source>
        <dbReference type="ARBA" id="ARBA00048679"/>
    </source>
</evidence>
<evidence type="ECO:0000256" key="7">
    <source>
        <dbReference type="ARBA" id="ARBA00022777"/>
    </source>
</evidence>
<protein>
    <recommendedName>
        <fullName evidence="2">non-specific serine/threonine protein kinase</fullName>
        <ecNumber evidence="2">2.7.11.1</ecNumber>
    </recommendedName>
</protein>
<dbReference type="OrthoDB" id="205248at2759"/>
<dbReference type="GO" id="GO:0004674">
    <property type="term" value="F:protein serine/threonine kinase activity"/>
    <property type="evidence" value="ECO:0007669"/>
    <property type="project" value="UniProtKB-KW"/>
</dbReference>
<evidence type="ECO:0000256" key="12">
    <source>
        <dbReference type="SAM" id="MobiDB-lite"/>
    </source>
</evidence>
<dbReference type="SMART" id="SM00090">
    <property type="entry name" value="RIO"/>
    <property type="match status" value="1"/>
</dbReference>
<comment type="similarity">
    <text evidence="1">Belongs to the protein kinase superfamily. RIO-type Ser/Thr kinase family.</text>
</comment>
<dbReference type="PROSITE" id="PS01245">
    <property type="entry name" value="RIO1"/>
    <property type="match status" value="1"/>
</dbReference>
<dbReference type="EMBL" id="JMKJ01000044">
    <property type="protein sequence ID" value="KGG52734.1"/>
    <property type="molecule type" value="Genomic_DNA"/>
</dbReference>